<organism evidence="1 2">
    <name type="scientific">Halopelagius inordinatus</name>
    <dbReference type="NCBI Taxonomy" id="553467"/>
    <lineage>
        <taxon>Archaea</taxon>
        <taxon>Methanobacteriati</taxon>
        <taxon>Methanobacteriota</taxon>
        <taxon>Stenosarchaea group</taxon>
        <taxon>Halobacteria</taxon>
        <taxon>Halobacteriales</taxon>
        <taxon>Haloferacaceae</taxon>
    </lineage>
</organism>
<sequence>MSEFMDLLTIVDSESALALLLLVLMGVDLYQTRNTNSQLGRIRGRLRRLEDQFIAADGGDGDE</sequence>
<evidence type="ECO:0000313" key="2">
    <source>
        <dbReference type="Proteomes" id="UP000198876"/>
    </source>
</evidence>
<dbReference type="Proteomes" id="UP000198876">
    <property type="component" value="Unassembled WGS sequence"/>
</dbReference>
<reference evidence="2" key="1">
    <citation type="submission" date="2016-10" db="EMBL/GenBank/DDBJ databases">
        <authorList>
            <person name="Varghese N."/>
            <person name="Submissions S."/>
        </authorList>
    </citation>
    <scope>NUCLEOTIDE SEQUENCE [LARGE SCALE GENOMIC DNA]</scope>
    <source>
        <strain evidence="2">CGMCC 1.7739</strain>
    </source>
</reference>
<accession>A0A1I2X309</accession>
<dbReference type="STRING" id="553467.SAMN04488063_0117"/>
<name>A0A1I2X309_9EURY</name>
<gene>
    <name evidence="1" type="ORF">SAMN04488063_0117</name>
</gene>
<protein>
    <submittedName>
        <fullName evidence="1">Uncharacterized protein</fullName>
    </submittedName>
</protein>
<dbReference type="AlphaFoldDB" id="A0A1I2X309"/>
<evidence type="ECO:0000313" key="1">
    <source>
        <dbReference type="EMBL" id="SFH07908.1"/>
    </source>
</evidence>
<dbReference type="EMBL" id="FOOQ01000013">
    <property type="protein sequence ID" value="SFH07908.1"/>
    <property type="molecule type" value="Genomic_DNA"/>
</dbReference>
<proteinExistence type="predicted"/>
<keyword evidence="2" id="KW-1185">Reference proteome</keyword>
<dbReference type="RefSeq" id="WP_092894119.1">
    <property type="nucleotide sequence ID" value="NZ_FOOQ01000013.1"/>
</dbReference>